<organism evidence="2 3">
    <name type="scientific">Forsythia ovata</name>
    <dbReference type="NCBI Taxonomy" id="205694"/>
    <lineage>
        <taxon>Eukaryota</taxon>
        <taxon>Viridiplantae</taxon>
        <taxon>Streptophyta</taxon>
        <taxon>Embryophyta</taxon>
        <taxon>Tracheophyta</taxon>
        <taxon>Spermatophyta</taxon>
        <taxon>Magnoliopsida</taxon>
        <taxon>eudicotyledons</taxon>
        <taxon>Gunneridae</taxon>
        <taxon>Pentapetalae</taxon>
        <taxon>asterids</taxon>
        <taxon>lamiids</taxon>
        <taxon>Lamiales</taxon>
        <taxon>Oleaceae</taxon>
        <taxon>Forsythieae</taxon>
        <taxon>Forsythia</taxon>
    </lineage>
</organism>
<evidence type="ECO:0008006" key="4">
    <source>
        <dbReference type="Google" id="ProtNLM"/>
    </source>
</evidence>
<sequence>MLGRARGKPRINNLDAPLQENAEEPHPPLQFATIEQFAALQEQMSAVVNMLQRVIAPPTAVENITAIVNTPVADHPPAAENPPATEIPPTVEIPPSETMQTQEMTSTSRYLIPANWQNILNKKVDEVIVRTKNRGLPISIKEYPFTEELMSVPCRQNLKNQLVILVARKILSTIYELFKTG</sequence>
<evidence type="ECO:0000313" key="2">
    <source>
        <dbReference type="EMBL" id="KAL2549792.1"/>
    </source>
</evidence>
<proteinExistence type="predicted"/>
<dbReference type="AlphaFoldDB" id="A0ABD1WJC4"/>
<evidence type="ECO:0000313" key="3">
    <source>
        <dbReference type="Proteomes" id="UP001604277"/>
    </source>
</evidence>
<evidence type="ECO:0000256" key="1">
    <source>
        <dbReference type="SAM" id="MobiDB-lite"/>
    </source>
</evidence>
<name>A0ABD1WJC4_9LAMI</name>
<feature type="region of interest" description="Disordered" evidence="1">
    <location>
        <begin position="1"/>
        <end position="24"/>
    </location>
</feature>
<gene>
    <name evidence="2" type="ORF">Fot_11322</name>
</gene>
<keyword evidence="3" id="KW-1185">Reference proteome</keyword>
<accession>A0ABD1WJC4</accession>
<protein>
    <recommendedName>
        <fullName evidence="4">Reverse transcriptase</fullName>
    </recommendedName>
</protein>
<dbReference type="EMBL" id="JBFOLJ010000003">
    <property type="protein sequence ID" value="KAL2549792.1"/>
    <property type="molecule type" value="Genomic_DNA"/>
</dbReference>
<comment type="caution">
    <text evidence="2">The sequence shown here is derived from an EMBL/GenBank/DDBJ whole genome shotgun (WGS) entry which is preliminary data.</text>
</comment>
<dbReference type="Proteomes" id="UP001604277">
    <property type="component" value="Unassembled WGS sequence"/>
</dbReference>
<reference evidence="3" key="1">
    <citation type="submission" date="2024-07" db="EMBL/GenBank/DDBJ databases">
        <title>Two chromosome-level genome assemblies of Korean endemic species Abeliophyllum distichum and Forsythia ovata (Oleaceae).</title>
        <authorList>
            <person name="Jang H."/>
        </authorList>
    </citation>
    <scope>NUCLEOTIDE SEQUENCE [LARGE SCALE GENOMIC DNA]</scope>
</reference>